<evidence type="ECO:0000313" key="3">
    <source>
        <dbReference type="Proteomes" id="UP000027586"/>
    </source>
</evidence>
<proteinExistence type="predicted"/>
<gene>
    <name evidence="2" type="ORF">LCOR_08592.1</name>
</gene>
<dbReference type="OrthoDB" id="10450601at2759"/>
<dbReference type="VEuPathDB" id="FungiDB:LCOR_08592.1"/>
<keyword evidence="3" id="KW-1185">Reference proteome</keyword>
<protein>
    <recommendedName>
        <fullName evidence="4">UrcA family protein</fullName>
    </recommendedName>
</protein>
<comment type="caution">
    <text evidence="2">The sequence shown here is derived from an EMBL/GenBank/DDBJ whole genome shotgun (WGS) entry which is preliminary data.</text>
</comment>
<keyword evidence="1" id="KW-0732">Signal</keyword>
<name>A0A068S785_9FUNG</name>
<accession>A0A068S785</accession>
<dbReference type="Proteomes" id="UP000027586">
    <property type="component" value="Unassembled WGS sequence"/>
</dbReference>
<evidence type="ECO:0000256" key="1">
    <source>
        <dbReference type="SAM" id="SignalP"/>
    </source>
</evidence>
<feature type="chain" id="PRO_5001653013" description="UrcA family protein" evidence="1">
    <location>
        <begin position="22"/>
        <end position="95"/>
    </location>
</feature>
<feature type="signal peptide" evidence="1">
    <location>
        <begin position="1"/>
        <end position="21"/>
    </location>
</feature>
<reference evidence="2" key="1">
    <citation type="submission" date="2013-08" db="EMBL/GenBank/DDBJ databases">
        <title>Gene expansion shapes genome architecture in the human pathogen Lichtheimia corymbifera: an evolutionary genomics analysis in the ancient terrestrial Mucorales (Mucoromycotina).</title>
        <authorList>
            <person name="Schwartze V.U."/>
            <person name="Winter S."/>
            <person name="Shelest E."/>
            <person name="Marcet-Houben M."/>
            <person name="Horn F."/>
            <person name="Wehner S."/>
            <person name="Hoffmann K."/>
            <person name="Riege K."/>
            <person name="Sammeth M."/>
            <person name="Nowrousian M."/>
            <person name="Valiante V."/>
            <person name="Linde J."/>
            <person name="Jacobsen I.D."/>
            <person name="Marz M."/>
            <person name="Brakhage A.A."/>
            <person name="Gabaldon T."/>
            <person name="Bocker S."/>
            <person name="Voigt K."/>
        </authorList>
    </citation>
    <scope>NUCLEOTIDE SEQUENCE [LARGE SCALE GENOMIC DNA]</scope>
    <source>
        <strain evidence="2">FSU 9682</strain>
    </source>
</reference>
<evidence type="ECO:0000313" key="2">
    <source>
        <dbReference type="EMBL" id="CDH57682.1"/>
    </source>
</evidence>
<organism evidence="2 3">
    <name type="scientific">Lichtheimia corymbifera JMRC:FSU:9682</name>
    <dbReference type="NCBI Taxonomy" id="1263082"/>
    <lineage>
        <taxon>Eukaryota</taxon>
        <taxon>Fungi</taxon>
        <taxon>Fungi incertae sedis</taxon>
        <taxon>Mucoromycota</taxon>
        <taxon>Mucoromycotina</taxon>
        <taxon>Mucoromycetes</taxon>
        <taxon>Mucorales</taxon>
        <taxon>Lichtheimiaceae</taxon>
        <taxon>Lichtheimia</taxon>
    </lineage>
</organism>
<evidence type="ECO:0008006" key="4">
    <source>
        <dbReference type="Google" id="ProtNLM"/>
    </source>
</evidence>
<dbReference type="EMBL" id="CBTN010000048">
    <property type="protein sequence ID" value="CDH57682.1"/>
    <property type="molecule type" value="Genomic_DNA"/>
</dbReference>
<sequence length="95" mass="10166">MRFSSSLALLAAMFMLGVTAAGDTTSAPAANGPVLSPEVQEKVDVYVERWGERAQTIVTASKDMCKEAKGGMFDGCVIYTIYDQADDFGLPPLQL</sequence>
<dbReference type="AlphaFoldDB" id="A0A068S785"/>